<evidence type="ECO:0000313" key="2">
    <source>
        <dbReference type="Proteomes" id="UP000828390"/>
    </source>
</evidence>
<proteinExistence type="predicted"/>
<name>A0A9D4HQM0_DREPO</name>
<organism evidence="1 2">
    <name type="scientific">Dreissena polymorpha</name>
    <name type="common">Zebra mussel</name>
    <name type="synonym">Mytilus polymorpha</name>
    <dbReference type="NCBI Taxonomy" id="45954"/>
    <lineage>
        <taxon>Eukaryota</taxon>
        <taxon>Metazoa</taxon>
        <taxon>Spiralia</taxon>
        <taxon>Lophotrochozoa</taxon>
        <taxon>Mollusca</taxon>
        <taxon>Bivalvia</taxon>
        <taxon>Autobranchia</taxon>
        <taxon>Heteroconchia</taxon>
        <taxon>Euheterodonta</taxon>
        <taxon>Imparidentia</taxon>
        <taxon>Neoheterodontei</taxon>
        <taxon>Myida</taxon>
        <taxon>Dreissenoidea</taxon>
        <taxon>Dreissenidae</taxon>
        <taxon>Dreissena</taxon>
    </lineage>
</organism>
<comment type="caution">
    <text evidence="1">The sequence shown here is derived from an EMBL/GenBank/DDBJ whole genome shotgun (WGS) entry which is preliminary data.</text>
</comment>
<dbReference type="Proteomes" id="UP000828390">
    <property type="component" value="Unassembled WGS sequence"/>
</dbReference>
<protein>
    <submittedName>
        <fullName evidence="1">Uncharacterized protein</fullName>
    </submittedName>
</protein>
<reference evidence="1" key="1">
    <citation type="journal article" date="2019" name="bioRxiv">
        <title>The Genome of the Zebra Mussel, Dreissena polymorpha: A Resource for Invasive Species Research.</title>
        <authorList>
            <person name="McCartney M.A."/>
            <person name="Auch B."/>
            <person name="Kono T."/>
            <person name="Mallez S."/>
            <person name="Zhang Y."/>
            <person name="Obille A."/>
            <person name="Becker A."/>
            <person name="Abrahante J.E."/>
            <person name="Garbe J."/>
            <person name="Badalamenti J.P."/>
            <person name="Herman A."/>
            <person name="Mangelson H."/>
            <person name="Liachko I."/>
            <person name="Sullivan S."/>
            <person name="Sone E.D."/>
            <person name="Koren S."/>
            <person name="Silverstein K.A.T."/>
            <person name="Beckman K.B."/>
            <person name="Gohl D.M."/>
        </authorList>
    </citation>
    <scope>NUCLEOTIDE SEQUENCE</scope>
    <source>
        <strain evidence="1">Duluth1</strain>
        <tissue evidence="1">Whole animal</tissue>
    </source>
</reference>
<reference evidence="1" key="2">
    <citation type="submission" date="2020-11" db="EMBL/GenBank/DDBJ databases">
        <authorList>
            <person name="McCartney M.A."/>
            <person name="Auch B."/>
            <person name="Kono T."/>
            <person name="Mallez S."/>
            <person name="Becker A."/>
            <person name="Gohl D.M."/>
            <person name="Silverstein K.A.T."/>
            <person name="Koren S."/>
            <person name="Bechman K.B."/>
            <person name="Herman A."/>
            <person name="Abrahante J.E."/>
            <person name="Garbe J."/>
        </authorList>
    </citation>
    <scope>NUCLEOTIDE SEQUENCE</scope>
    <source>
        <strain evidence="1">Duluth1</strain>
        <tissue evidence="1">Whole animal</tissue>
    </source>
</reference>
<dbReference type="EMBL" id="JAIWYP010000012">
    <property type="protein sequence ID" value="KAH3727451.1"/>
    <property type="molecule type" value="Genomic_DNA"/>
</dbReference>
<dbReference type="AlphaFoldDB" id="A0A9D4HQM0"/>
<keyword evidence="2" id="KW-1185">Reference proteome</keyword>
<accession>A0A9D4HQM0</accession>
<gene>
    <name evidence="1" type="ORF">DPMN_053386</name>
</gene>
<evidence type="ECO:0000313" key="1">
    <source>
        <dbReference type="EMBL" id="KAH3727451.1"/>
    </source>
</evidence>
<sequence>MSLRPKFKRLPSGDLRMIRREVPMLSTGSTLPALCQSPDVVEDQAVAAVRRFGGDVTSRQHILGQYIIQFGKYR</sequence>